<accession>A0A6N8KSU0</accession>
<keyword evidence="3" id="KW-1185">Reference proteome</keyword>
<sequence length="182" mass="21200">MNKNLKPVLFKSLFKKKITLPAHQENWQQFPSCIHGQQAQITVDLGWAPHAPLANFQEVFYLIIPFDGETPEGLPLAETMQVIKALEQQIASHFKKAELEAVHVASISMRGERLQMYYFHKSQQVQRFVQVLVKAFGIRLTYQTDGRRDKKWEDYFTLAYPSPVQLQLIQDRKKQKDTIDNL</sequence>
<evidence type="ECO:0000259" key="1">
    <source>
        <dbReference type="Pfam" id="PF05117"/>
    </source>
</evidence>
<proteinExistence type="predicted"/>
<evidence type="ECO:0000313" key="2">
    <source>
        <dbReference type="EMBL" id="MVZ60500.1"/>
    </source>
</evidence>
<gene>
    <name evidence="2" type="ORF">GQF63_00550</name>
</gene>
<dbReference type="Proteomes" id="UP000435036">
    <property type="component" value="Unassembled WGS sequence"/>
</dbReference>
<dbReference type="AlphaFoldDB" id="A0A6N8KSU0"/>
<dbReference type="Pfam" id="PF05117">
    <property type="entry name" value="DUF695"/>
    <property type="match status" value="1"/>
</dbReference>
<organism evidence="2 3">
    <name type="scientific">Sphingobacterium humi</name>
    <dbReference type="NCBI Taxonomy" id="1796905"/>
    <lineage>
        <taxon>Bacteria</taxon>
        <taxon>Pseudomonadati</taxon>
        <taxon>Bacteroidota</taxon>
        <taxon>Sphingobacteriia</taxon>
        <taxon>Sphingobacteriales</taxon>
        <taxon>Sphingobacteriaceae</taxon>
        <taxon>Sphingobacterium</taxon>
    </lineage>
</organism>
<evidence type="ECO:0000313" key="3">
    <source>
        <dbReference type="Proteomes" id="UP000435036"/>
    </source>
</evidence>
<protein>
    <submittedName>
        <fullName evidence="2">DUF695 domain-containing protein</fullName>
    </submittedName>
</protein>
<reference evidence="2 3" key="1">
    <citation type="submission" date="2019-12" db="EMBL/GenBank/DDBJ databases">
        <authorList>
            <person name="Dong K."/>
        </authorList>
    </citation>
    <scope>NUCLEOTIDE SEQUENCE [LARGE SCALE GENOMIC DNA]</scope>
    <source>
        <strain evidence="2 3">JCM 31225</strain>
    </source>
</reference>
<dbReference type="InterPro" id="IPR016097">
    <property type="entry name" value="DUF695"/>
</dbReference>
<feature type="domain" description="DUF695" evidence="1">
    <location>
        <begin position="25"/>
        <end position="157"/>
    </location>
</feature>
<name>A0A6N8KSU0_9SPHI</name>
<dbReference type="EMBL" id="WSQA01000001">
    <property type="protein sequence ID" value="MVZ60500.1"/>
    <property type="molecule type" value="Genomic_DNA"/>
</dbReference>
<comment type="caution">
    <text evidence="2">The sequence shown here is derived from an EMBL/GenBank/DDBJ whole genome shotgun (WGS) entry which is preliminary data.</text>
</comment>